<dbReference type="PANTHER" id="PTHR30015:SF6">
    <property type="entry name" value="SLL1429 PROTEIN"/>
    <property type="match status" value="1"/>
</dbReference>
<dbReference type="Pfam" id="PF04471">
    <property type="entry name" value="Mrr_cat"/>
    <property type="match status" value="1"/>
</dbReference>
<dbReference type="SUPFAM" id="SSF52980">
    <property type="entry name" value="Restriction endonuclease-like"/>
    <property type="match status" value="1"/>
</dbReference>
<keyword evidence="1" id="KW-0812">Transmembrane</keyword>
<gene>
    <name evidence="3" type="ORF">OCOJLMKI_0722</name>
</gene>
<dbReference type="RefSeq" id="WP_238242728.1">
    <property type="nucleotide sequence ID" value="NZ_BPQP01000009.1"/>
</dbReference>
<dbReference type="EMBL" id="BPQP01000009">
    <property type="protein sequence ID" value="GJD93527.1"/>
    <property type="molecule type" value="Genomic_DNA"/>
</dbReference>
<dbReference type="InterPro" id="IPR011335">
    <property type="entry name" value="Restrct_endonuc-II-like"/>
</dbReference>
<feature type="transmembrane region" description="Helical" evidence="1">
    <location>
        <begin position="12"/>
        <end position="42"/>
    </location>
</feature>
<evidence type="ECO:0000313" key="3">
    <source>
        <dbReference type="EMBL" id="GJD93527.1"/>
    </source>
</evidence>
<proteinExistence type="predicted"/>
<comment type="caution">
    <text evidence="3">The sequence shown here is derived from an EMBL/GenBank/DDBJ whole genome shotgun (WGS) entry which is preliminary data.</text>
</comment>
<keyword evidence="1" id="KW-1133">Transmembrane helix</keyword>
<dbReference type="InterPro" id="IPR011856">
    <property type="entry name" value="tRNA_endonuc-like_dom_sf"/>
</dbReference>
<evidence type="ECO:0000313" key="4">
    <source>
        <dbReference type="Proteomes" id="UP001055125"/>
    </source>
</evidence>
<name>A0ABQ4RU69_9HYPH</name>
<feature type="domain" description="Restriction endonuclease type IV Mrr" evidence="2">
    <location>
        <begin position="143"/>
        <end position="245"/>
    </location>
</feature>
<dbReference type="InterPro" id="IPR052906">
    <property type="entry name" value="Type_IV_Methyl-Rstrct_Enzyme"/>
</dbReference>
<keyword evidence="1" id="KW-0472">Membrane</keyword>
<evidence type="ECO:0000259" key="2">
    <source>
        <dbReference type="Pfam" id="PF04471"/>
    </source>
</evidence>
<organism evidence="3 4">
    <name type="scientific">Methylobacterium iners</name>
    <dbReference type="NCBI Taxonomy" id="418707"/>
    <lineage>
        <taxon>Bacteria</taxon>
        <taxon>Pseudomonadati</taxon>
        <taxon>Pseudomonadota</taxon>
        <taxon>Alphaproteobacteria</taxon>
        <taxon>Hyphomicrobiales</taxon>
        <taxon>Methylobacteriaceae</taxon>
        <taxon>Methylobacterium</taxon>
    </lineage>
</organism>
<reference evidence="3" key="2">
    <citation type="submission" date="2021-08" db="EMBL/GenBank/DDBJ databases">
        <authorList>
            <person name="Tani A."/>
            <person name="Ola A."/>
            <person name="Ogura Y."/>
            <person name="Katsura K."/>
            <person name="Hayashi T."/>
        </authorList>
    </citation>
    <scope>NUCLEOTIDE SEQUENCE</scope>
    <source>
        <strain evidence="3">DSM 19015</strain>
    </source>
</reference>
<dbReference type="Gene3D" id="3.40.1350.10">
    <property type="match status" value="1"/>
</dbReference>
<dbReference type="Proteomes" id="UP001055125">
    <property type="component" value="Unassembled WGS sequence"/>
</dbReference>
<reference evidence="3" key="1">
    <citation type="journal article" date="2021" name="Front. Microbiol.">
        <title>Comprehensive Comparative Genomics and Phenotyping of Methylobacterium Species.</title>
        <authorList>
            <person name="Alessa O."/>
            <person name="Ogura Y."/>
            <person name="Fujitani Y."/>
            <person name="Takami H."/>
            <person name="Hayashi T."/>
            <person name="Sahin N."/>
            <person name="Tani A."/>
        </authorList>
    </citation>
    <scope>NUCLEOTIDE SEQUENCE</scope>
    <source>
        <strain evidence="3">DSM 19015</strain>
    </source>
</reference>
<protein>
    <recommendedName>
        <fullName evidence="2">Restriction endonuclease type IV Mrr domain-containing protein</fullName>
    </recommendedName>
</protein>
<dbReference type="InterPro" id="IPR007560">
    <property type="entry name" value="Restrct_endonuc_IV_Mrr"/>
</dbReference>
<keyword evidence="4" id="KW-1185">Reference proteome</keyword>
<dbReference type="PANTHER" id="PTHR30015">
    <property type="entry name" value="MRR RESTRICTION SYSTEM PROTEIN"/>
    <property type="match status" value="1"/>
</dbReference>
<evidence type="ECO:0000256" key="1">
    <source>
        <dbReference type="SAM" id="Phobius"/>
    </source>
</evidence>
<sequence>MSGRSSLVARLFWTIVAGGAAALWFGQPALIATGAVLALILLHRIDRPRRFRRLVRRLAQRHARTLALRRRQECFVDAYGNLISDGWLRERAYFAERTILPHLAERGHAEDAERRWEEILSLVERVAASVRLPDETETPEDGVAYERYCAERLRAAGWDAHATQASGDQGADVVAEFGGIRLVVQCKRYGKPVGNAAVQEVAAAARYWSGDMAAVVSNAGFTPAARKLSAATGVLLLHHDDLAALRPVRASVRGRRETASS</sequence>
<accession>A0ABQ4RU69</accession>